<dbReference type="AlphaFoldDB" id="A0A0V1IB12"/>
<accession>A0A0V1IB12</accession>
<evidence type="ECO:0000313" key="1">
    <source>
        <dbReference type="EMBL" id="KRZ20045.1"/>
    </source>
</evidence>
<reference evidence="1 2" key="1">
    <citation type="submission" date="2015-01" db="EMBL/GenBank/DDBJ databases">
        <title>Evolution of Trichinella species and genotypes.</title>
        <authorList>
            <person name="Korhonen P.K."/>
            <person name="Edoardo P."/>
            <person name="Giuseppe L.R."/>
            <person name="Gasser R.B."/>
        </authorList>
    </citation>
    <scope>NUCLEOTIDE SEQUENCE [LARGE SCALE GENOMIC DNA]</scope>
    <source>
        <strain evidence="1">ISS588</strain>
    </source>
</reference>
<dbReference type="Proteomes" id="UP000054805">
    <property type="component" value="Unassembled WGS sequence"/>
</dbReference>
<comment type="caution">
    <text evidence="1">The sequence shown here is derived from an EMBL/GenBank/DDBJ whole genome shotgun (WGS) entry which is preliminary data.</text>
</comment>
<name>A0A0V1IB12_TRIPS</name>
<protein>
    <submittedName>
        <fullName evidence="1">Uncharacterized protein</fullName>
    </submittedName>
</protein>
<organism evidence="1 2">
    <name type="scientific">Trichinella pseudospiralis</name>
    <name type="common">Parasitic roundworm</name>
    <dbReference type="NCBI Taxonomy" id="6337"/>
    <lineage>
        <taxon>Eukaryota</taxon>
        <taxon>Metazoa</taxon>
        <taxon>Ecdysozoa</taxon>
        <taxon>Nematoda</taxon>
        <taxon>Enoplea</taxon>
        <taxon>Dorylaimia</taxon>
        <taxon>Trichinellida</taxon>
        <taxon>Trichinellidae</taxon>
        <taxon>Trichinella</taxon>
    </lineage>
</organism>
<dbReference type="EMBL" id="JYDS01000255">
    <property type="protein sequence ID" value="KRZ20045.1"/>
    <property type="molecule type" value="Genomic_DNA"/>
</dbReference>
<keyword evidence="2" id="KW-1185">Reference proteome</keyword>
<gene>
    <name evidence="1" type="ORF">T4B_14167</name>
</gene>
<proteinExistence type="predicted"/>
<sequence>MSSFCRWRIEPSKRITNKLIVINIPKDGCSWRLNNVCNCCESISNIQYDVTTTMLLKNVEKVSSAVQYKCHPLSLKIVLVFSLLLISCHFQYNRKYPICGKLTD</sequence>
<evidence type="ECO:0000313" key="2">
    <source>
        <dbReference type="Proteomes" id="UP000054805"/>
    </source>
</evidence>